<sequence>MAKFGQGGMPSGVGQGIIPEGSGSGFGDFFDSIRPEQGSRAQRDLVLGLIGGANEAAAQTNNPLLAFLTPLVGGAVANRTENKFNEAEKLRTKELSADLLANLGGGEKSAQALDILSNPDAPDHLKKLAEMMLTRDTAPPKRGRAKSRKTLKDRFGVTRYVDTGEPVFPNVEGGGIDPARWGHVNTTIETLNGAATELYNSGQADSMEEAEKMLRGNPMYAPLFTILDSASPSQAPTNDPADIRTEEAPLDRLNLDLF</sequence>
<proteinExistence type="predicted"/>
<accession>A0AAE3J1M3</accession>
<evidence type="ECO:0000313" key="2">
    <source>
        <dbReference type="Proteomes" id="UP001208041"/>
    </source>
</evidence>
<dbReference type="Proteomes" id="UP001208041">
    <property type="component" value="Unassembled WGS sequence"/>
</dbReference>
<gene>
    <name evidence="1" type="ORF">OH136_15660</name>
</gene>
<name>A0AAE3J1M3_9RHOB</name>
<protein>
    <submittedName>
        <fullName evidence="1">Uncharacterized protein</fullName>
    </submittedName>
</protein>
<reference evidence="1" key="1">
    <citation type="submission" date="2022-10" db="EMBL/GenBank/DDBJ databases">
        <authorList>
            <person name="Yue Y."/>
        </authorList>
    </citation>
    <scope>NUCLEOTIDE SEQUENCE</scope>
    <source>
        <strain evidence="1">Z654</strain>
    </source>
</reference>
<dbReference type="RefSeq" id="WP_263954971.1">
    <property type="nucleotide sequence ID" value="NZ_JAOYFC010000006.1"/>
</dbReference>
<organism evidence="1 2">
    <name type="scientific">Halocynthiibacter halioticoli</name>
    <dbReference type="NCBI Taxonomy" id="2986804"/>
    <lineage>
        <taxon>Bacteria</taxon>
        <taxon>Pseudomonadati</taxon>
        <taxon>Pseudomonadota</taxon>
        <taxon>Alphaproteobacteria</taxon>
        <taxon>Rhodobacterales</taxon>
        <taxon>Paracoccaceae</taxon>
        <taxon>Halocynthiibacter</taxon>
    </lineage>
</organism>
<dbReference type="EMBL" id="JAOYFC010000006">
    <property type="protein sequence ID" value="MCV6825999.1"/>
    <property type="molecule type" value="Genomic_DNA"/>
</dbReference>
<dbReference type="AlphaFoldDB" id="A0AAE3J1M3"/>
<evidence type="ECO:0000313" key="1">
    <source>
        <dbReference type="EMBL" id="MCV6825999.1"/>
    </source>
</evidence>
<comment type="caution">
    <text evidence="1">The sequence shown here is derived from an EMBL/GenBank/DDBJ whole genome shotgun (WGS) entry which is preliminary data.</text>
</comment>
<keyword evidence="2" id="KW-1185">Reference proteome</keyword>